<dbReference type="PANTHER" id="PTHR33692:SF1">
    <property type="entry name" value="RIBOSOME MATURATION FACTOR RIMM"/>
    <property type="match status" value="1"/>
</dbReference>
<dbReference type="InterPro" id="IPR056792">
    <property type="entry name" value="PRC_RimM"/>
</dbReference>
<dbReference type="Pfam" id="PF01782">
    <property type="entry name" value="RimM"/>
    <property type="match status" value="1"/>
</dbReference>
<dbReference type="InterPro" id="IPR009000">
    <property type="entry name" value="Transl_B-barrel_sf"/>
</dbReference>
<sequence length="159" mass="17515">MGRIAAPFGVLGWVKVQPFTEKINGLLAFPVWSLGRGEQWREVKVLDSEAHHKTLVARLDGCNDRDAAAALKGLEVAVPREALPEAPENEYYWSDLIGLEVVNVQAEVLGKVAELLETGANDVLVVEGERERLLPFIAQVILKVDLAAGRIDVDWDADY</sequence>
<evidence type="ECO:0000313" key="9">
    <source>
        <dbReference type="Proteomes" id="UP000015559"/>
    </source>
</evidence>
<dbReference type="Gene3D" id="2.30.30.240">
    <property type="entry name" value="PRC-barrel domain"/>
    <property type="match status" value="1"/>
</dbReference>
<dbReference type="EMBL" id="AP013066">
    <property type="protein sequence ID" value="BAN36267.1"/>
    <property type="molecule type" value="Genomic_DNA"/>
</dbReference>
<dbReference type="InterPro" id="IPR011033">
    <property type="entry name" value="PRC_barrel-like_sf"/>
</dbReference>
<evidence type="ECO:0000313" key="8">
    <source>
        <dbReference type="EMBL" id="BAN36267.1"/>
    </source>
</evidence>
<dbReference type="GO" id="GO:0005737">
    <property type="term" value="C:cytoplasm"/>
    <property type="evidence" value="ECO:0007669"/>
    <property type="project" value="UniProtKB-SubCell"/>
</dbReference>
<keyword evidence="3 5" id="KW-0698">rRNA processing</keyword>
<dbReference type="HOGENOM" id="CLU_077636_1_0_4"/>
<evidence type="ECO:0000256" key="3">
    <source>
        <dbReference type="ARBA" id="ARBA00022552"/>
    </source>
</evidence>
<dbReference type="Gene3D" id="2.40.30.60">
    <property type="entry name" value="RimM"/>
    <property type="match status" value="1"/>
</dbReference>
<dbReference type="GO" id="GO:0005840">
    <property type="term" value="C:ribosome"/>
    <property type="evidence" value="ECO:0007669"/>
    <property type="project" value="InterPro"/>
</dbReference>
<keyword evidence="4 5" id="KW-0143">Chaperone</keyword>
<dbReference type="NCBIfam" id="TIGR02273">
    <property type="entry name" value="16S_RimM"/>
    <property type="match status" value="1"/>
</dbReference>
<reference evidence="8 9" key="1">
    <citation type="journal article" date="2012" name="Appl. Environ. Microbiol.">
        <title>Draft genome sequence of a psychrotolerant sulfur-oxidizing bacterium, Sulfuricella denitrificans skB26, and proteomic insights into cold adaptation.</title>
        <authorList>
            <person name="Watanabe T."/>
            <person name="Kojima H."/>
            <person name="Fukui M."/>
        </authorList>
    </citation>
    <scope>NUCLEOTIDE SEQUENCE [LARGE SCALE GENOMIC DNA]</scope>
    <source>
        <strain evidence="9">skB26</strain>
    </source>
</reference>
<gene>
    <name evidence="5 8" type="primary">rimM</name>
    <name evidence="8" type="ORF">SCD_n02460</name>
</gene>
<evidence type="ECO:0000259" key="6">
    <source>
        <dbReference type="Pfam" id="PF01782"/>
    </source>
</evidence>
<comment type="subunit">
    <text evidence="5">Binds ribosomal protein uS19.</text>
</comment>
<dbReference type="GO" id="GO:0006364">
    <property type="term" value="P:rRNA processing"/>
    <property type="evidence" value="ECO:0007669"/>
    <property type="project" value="UniProtKB-UniRule"/>
</dbReference>
<evidence type="ECO:0000256" key="1">
    <source>
        <dbReference type="ARBA" id="ARBA00022490"/>
    </source>
</evidence>
<dbReference type="RefSeq" id="WP_009205462.1">
    <property type="nucleotide sequence ID" value="NC_022357.1"/>
</dbReference>
<accession>S6B743</accession>
<comment type="similarity">
    <text evidence="5">Belongs to the RimM family.</text>
</comment>
<name>S6B743_SULDS</name>
<dbReference type="PANTHER" id="PTHR33692">
    <property type="entry name" value="RIBOSOME MATURATION FACTOR RIMM"/>
    <property type="match status" value="1"/>
</dbReference>
<dbReference type="SUPFAM" id="SSF50346">
    <property type="entry name" value="PRC-barrel domain"/>
    <property type="match status" value="1"/>
</dbReference>
<comment type="function">
    <text evidence="5">An accessory protein needed during the final step in the assembly of 30S ribosomal subunit, possibly for assembly of the head region. Essential for efficient processing of 16S rRNA. May be needed both before and after RbfA during the maturation of 16S rRNA. It has affinity for free ribosomal 30S subunits but not for 70S ribosomes.</text>
</comment>
<comment type="subcellular location">
    <subcellularLocation>
        <location evidence="5">Cytoplasm</location>
    </subcellularLocation>
</comment>
<keyword evidence="1 5" id="KW-0963">Cytoplasm</keyword>
<comment type="domain">
    <text evidence="5">The PRC barrel domain binds ribosomal protein uS19.</text>
</comment>
<dbReference type="eggNOG" id="COG0806">
    <property type="taxonomic scope" value="Bacteria"/>
</dbReference>
<evidence type="ECO:0000256" key="2">
    <source>
        <dbReference type="ARBA" id="ARBA00022517"/>
    </source>
</evidence>
<dbReference type="HAMAP" id="MF_00014">
    <property type="entry name" value="Ribosome_mat_RimM"/>
    <property type="match status" value="1"/>
</dbReference>
<dbReference type="Pfam" id="PF24986">
    <property type="entry name" value="PRC_RimM"/>
    <property type="match status" value="1"/>
</dbReference>
<keyword evidence="9" id="KW-1185">Reference proteome</keyword>
<evidence type="ECO:0000256" key="5">
    <source>
        <dbReference type="HAMAP-Rule" id="MF_00014"/>
    </source>
</evidence>
<protein>
    <recommendedName>
        <fullName evidence="5">Ribosome maturation factor RimM</fullName>
    </recommendedName>
</protein>
<evidence type="ECO:0000256" key="4">
    <source>
        <dbReference type="ARBA" id="ARBA00023186"/>
    </source>
</evidence>
<dbReference type="AlphaFoldDB" id="S6B743"/>
<dbReference type="KEGG" id="sdr:SCD_n02460"/>
<dbReference type="SUPFAM" id="SSF50447">
    <property type="entry name" value="Translation proteins"/>
    <property type="match status" value="1"/>
</dbReference>
<evidence type="ECO:0000259" key="7">
    <source>
        <dbReference type="Pfam" id="PF24986"/>
    </source>
</evidence>
<dbReference type="OrthoDB" id="9783509at2"/>
<dbReference type="InterPro" id="IPR036976">
    <property type="entry name" value="RimM_N_sf"/>
</dbReference>
<keyword evidence="2 5" id="KW-0690">Ribosome biogenesis</keyword>
<dbReference type="InterPro" id="IPR011961">
    <property type="entry name" value="RimM"/>
</dbReference>
<dbReference type="Proteomes" id="UP000015559">
    <property type="component" value="Chromosome"/>
</dbReference>
<feature type="domain" description="RimM N-terminal" evidence="6">
    <location>
        <begin position="1"/>
        <end position="81"/>
    </location>
</feature>
<organism evidence="8 9">
    <name type="scientific">Sulfuricella denitrificans (strain DSM 22764 / NBRC 105220 / skB26)</name>
    <dbReference type="NCBI Taxonomy" id="1163617"/>
    <lineage>
        <taxon>Bacteria</taxon>
        <taxon>Pseudomonadati</taxon>
        <taxon>Pseudomonadota</taxon>
        <taxon>Betaproteobacteria</taxon>
        <taxon>Nitrosomonadales</taxon>
        <taxon>Sulfuricellaceae</taxon>
        <taxon>Sulfuricella</taxon>
    </lineage>
</organism>
<dbReference type="InterPro" id="IPR002676">
    <property type="entry name" value="RimM_N"/>
</dbReference>
<dbReference type="STRING" id="1163617.SCD_n02460"/>
<dbReference type="GO" id="GO:0042274">
    <property type="term" value="P:ribosomal small subunit biogenesis"/>
    <property type="evidence" value="ECO:0007669"/>
    <property type="project" value="UniProtKB-UniRule"/>
</dbReference>
<dbReference type="GO" id="GO:0043022">
    <property type="term" value="F:ribosome binding"/>
    <property type="evidence" value="ECO:0007669"/>
    <property type="project" value="InterPro"/>
</dbReference>
<feature type="domain" description="Ribosome maturation factor RimM PRC barrel" evidence="7">
    <location>
        <begin position="93"/>
        <end position="156"/>
    </location>
</feature>
<proteinExistence type="inferred from homology"/>